<keyword evidence="5" id="KW-1185">Reference proteome</keyword>
<evidence type="ECO:0000313" key="4">
    <source>
        <dbReference type="EMBL" id="SDM41425.1"/>
    </source>
</evidence>
<proteinExistence type="predicted"/>
<accession>A0A1G9T2X0</accession>
<dbReference type="RefSeq" id="WP_175526342.1">
    <property type="nucleotide sequence ID" value="NZ_FNIA01000002.1"/>
</dbReference>
<dbReference type="OrthoDB" id="214462at2157"/>
<keyword evidence="2" id="KW-1133">Transmembrane helix</keyword>
<dbReference type="Pfam" id="PF23997">
    <property type="entry name" value="DUF7315"/>
    <property type="match status" value="1"/>
</dbReference>
<evidence type="ECO:0000256" key="1">
    <source>
        <dbReference type="SAM" id="MobiDB-lite"/>
    </source>
</evidence>
<evidence type="ECO:0000259" key="3">
    <source>
        <dbReference type="Pfam" id="PF23997"/>
    </source>
</evidence>
<keyword evidence="2" id="KW-0472">Membrane</keyword>
<organism evidence="4 5">
    <name type="scientific">Haloarchaeobius iranensis</name>
    <dbReference type="NCBI Taxonomy" id="996166"/>
    <lineage>
        <taxon>Archaea</taxon>
        <taxon>Methanobacteriati</taxon>
        <taxon>Methanobacteriota</taxon>
        <taxon>Stenosarchaea group</taxon>
        <taxon>Halobacteria</taxon>
        <taxon>Halobacteriales</taxon>
        <taxon>Halorubellaceae</taxon>
        <taxon>Haloarchaeobius</taxon>
    </lineage>
</organism>
<feature type="region of interest" description="Disordered" evidence="1">
    <location>
        <begin position="1"/>
        <end position="26"/>
    </location>
</feature>
<name>A0A1G9T2X0_9EURY</name>
<dbReference type="STRING" id="996166.SAMN05192554_10279"/>
<dbReference type="AlphaFoldDB" id="A0A1G9T2X0"/>
<keyword evidence="2" id="KW-0812">Transmembrane</keyword>
<feature type="transmembrane region" description="Helical" evidence="2">
    <location>
        <begin position="32"/>
        <end position="55"/>
    </location>
</feature>
<dbReference type="Proteomes" id="UP000199370">
    <property type="component" value="Unassembled WGS sequence"/>
</dbReference>
<feature type="domain" description="DUF7315" evidence="3">
    <location>
        <begin position="24"/>
        <end position="109"/>
    </location>
</feature>
<sequence length="113" mass="11874">MDDVDTEEPHESAASEESSGGRGREVEVPMRLYKTVTVFATMLAMTGVILGFIVLDTATNNASAALSEVNLLLALLGLGLIVAGAAIYAFSTRFRTAGMGKSKDDTDEESDNG</sequence>
<reference evidence="4 5" key="1">
    <citation type="submission" date="2016-10" db="EMBL/GenBank/DDBJ databases">
        <authorList>
            <person name="de Groot N.N."/>
        </authorList>
    </citation>
    <scope>NUCLEOTIDE SEQUENCE [LARGE SCALE GENOMIC DNA]</scope>
    <source>
        <strain evidence="5">EB21,IBRC-M 10013,KCTC 4048</strain>
    </source>
</reference>
<evidence type="ECO:0000313" key="5">
    <source>
        <dbReference type="Proteomes" id="UP000199370"/>
    </source>
</evidence>
<protein>
    <recommendedName>
        <fullName evidence="3">DUF7315 domain-containing protein</fullName>
    </recommendedName>
</protein>
<gene>
    <name evidence="4" type="ORF">SAMN05192554_10279</name>
</gene>
<evidence type="ECO:0000256" key="2">
    <source>
        <dbReference type="SAM" id="Phobius"/>
    </source>
</evidence>
<dbReference type="InterPro" id="IPR055739">
    <property type="entry name" value="DUF7315"/>
</dbReference>
<feature type="transmembrane region" description="Helical" evidence="2">
    <location>
        <begin position="71"/>
        <end position="91"/>
    </location>
</feature>
<dbReference type="EMBL" id="FNIA01000002">
    <property type="protein sequence ID" value="SDM41425.1"/>
    <property type="molecule type" value="Genomic_DNA"/>
</dbReference>